<keyword evidence="4" id="KW-0472">Membrane</keyword>
<dbReference type="Pfam" id="PF00588">
    <property type="entry name" value="SpoU_methylase"/>
    <property type="match status" value="1"/>
</dbReference>
<sequence>MNKKEANMNQNPLQRKHNPLIHQKKGDTRFYPPQPSQKDMIFGIRAVLEAIEAGKDIDKILIRKELQGELANELFTALSGKNIPIQRVPIEKLNHLTQKNHQGVIAFTASIEYQHINDIIPTLYEQGKNPFIVVLDGITDVRNFGAIVRTCECAGVHAIVVPTRGSAAANGDAVKTSAGALHHLPICRENQLTDIIQYLKNSGLRIIGATEKAHKSYNQVDYNDPVVFVMGAEDTGISAEIAKMCDETVAIPILGNIGSLNVSVAAGILLYEAVRQRQPVMRQ</sequence>
<dbReference type="PANTHER" id="PTHR46429:SF1">
    <property type="entry name" value="23S RRNA (GUANOSINE-2'-O-)-METHYLTRANSFERASE RLMB"/>
    <property type="match status" value="1"/>
</dbReference>
<dbReference type="GO" id="GO:0032259">
    <property type="term" value="P:methylation"/>
    <property type="evidence" value="ECO:0007669"/>
    <property type="project" value="UniProtKB-KW"/>
</dbReference>
<dbReference type="Gene3D" id="3.40.1280.10">
    <property type="match status" value="1"/>
</dbReference>
<dbReference type="SUPFAM" id="SSF55315">
    <property type="entry name" value="L30e-like"/>
    <property type="match status" value="1"/>
</dbReference>
<evidence type="ECO:0000313" key="6">
    <source>
        <dbReference type="EMBL" id="MBB3187320.1"/>
    </source>
</evidence>
<keyword evidence="7" id="KW-1185">Reference proteome</keyword>
<comment type="caution">
    <text evidence="6">The sequence shown here is derived from an EMBL/GenBank/DDBJ whole genome shotgun (WGS) entry which is preliminary data.</text>
</comment>
<dbReference type="InterPro" id="IPR013123">
    <property type="entry name" value="SpoU_subst-bd"/>
</dbReference>
<keyword evidence="2 6" id="KW-0808">Transferase</keyword>
<name>A0A7W5DRC4_9PORP</name>
<dbReference type="GO" id="GO:0003723">
    <property type="term" value="F:RNA binding"/>
    <property type="evidence" value="ECO:0007669"/>
    <property type="project" value="InterPro"/>
</dbReference>
<evidence type="ECO:0000256" key="1">
    <source>
        <dbReference type="ARBA" id="ARBA00022603"/>
    </source>
</evidence>
<dbReference type="GO" id="GO:0005829">
    <property type="term" value="C:cytosol"/>
    <property type="evidence" value="ECO:0007669"/>
    <property type="project" value="TreeGrafter"/>
</dbReference>
<evidence type="ECO:0000256" key="2">
    <source>
        <dbReference type="ARBA" id="ARBA00022679"/>
    </source>
</evidence>
<evidence type="ECO:0000256" key="4">
    <source>
        <dbReference type="SAM" id="Phobius"/>
    </source>
</evidence>
<dbReference type="SMART" id="SM00967">
    <property type="entry name" value="SpoU_sub_bind"/>
    <property type="match status" value="1"/>
</dbReference>
<dbReference type="InterPro" id="IPR004441">
    <property type="entry name" value="rRNA_MeTrfase_TrmH"/>
</dbReference>
<keyword evidence="4" id="KW-0812">Transmembrane</keyword>
<proteinExistence type="predicted"/>
<dbReference type="EC" id="2.1.1.185" evidence="6"/>
<reference evidence="6 7" key="1">
    <citation type="submission" date="2020-08" db="EMBL/GenBank/DDBJ databases">
        <title>Genomic Encyclopedia of Type Strains, Phase IV (KMG-IV): sequencing the most valuable type-strain genomes for metagenomic binning, comparative biology and taxonomic classification.</title>
        <authorList>
            <person name="Goeker M."/>
        </authorList>
    </citation>
    <scope>NUCLEOTIDE SEQUENCE [LARGE SCALE GENOMIC DNA]</scope>
    <source>
        <strain evidence="6 7">DSM 27471</strain>
    </source>
</reference>
<keyword evidence="1 6" id="KW-0489">Methyltransferase</keyword>
<dbReference type="SUPFAM" id="SSF75217">
    <property type="entry name" value="alpha/beta knot"/>
    <property type="match status" value="1"/>
</dbReference>
<dbReference type="CDD" id="cd18103">
    <property type="entry name" value="SpoU-like_RlmB"/>
    <property type="match status" value="1"/>
</dbReference>
<protein>
    <submittedName>
        <fullName evidence="6">23S rRNA (Guanosine2251-2'-O)-methyltransferase</fullName>
        <ecNumber evidence="6">2.1.1.185</ecNumber>
    </submittedName>
</protein>
<dbReference type="InterPro" id="IPR029028">
    <property type="entry name" value="Alpha/beta_knot_MTases"/>
</dbReference>
<dbReference type="Pfam" id="PF08032">
    <property type="entry name" value="SpoU_sub_bind"/>
    <property type="match status" value="1"/>
</dbReference>
<dbReference type="NCBIfam" id="TIGR00186">
    <property type="entry name" value="rRNA_methyl_3"/>
    <property type="match status" value="1"/>
</dbReference>
<feature type="region of interest" description="Disordered" evidence="3">
    <location>
        <begin position="1"/>
        <end position="34"/>
    </location>
</feature>
<dbReference type="GO" id="GO:0006396">
    <property type="term" value="P:RNA processing"/>
    <property type="evidence" value="ECO:0007669"/>
    <property type="project" value="InterPro"/>
</dbReference>
<keyword evidence="4" id="KW-1133">Transmembrane helix</keyword>
<dbReference type="Gene3D" id="3.30.1330.30">
    <property type="match status" value="1"/>
</dbReference>
<dbReference type="EMBL" id="JACHYB010000001">
    <property type="protein sequence ID" value="MBB3187320.1"/>
    <property type="molecule type" value="Genomic_DNA"/>
</dbReference>
<dbReference type="InterPro" id="IPR029026">
    <property type="entry name" value="tRNA_m1G_MTases_N"/>
</dbReference>
<feature type="compositionally biased region" description="Basic residues" evidence="3">
    <location>
        <begin position="14"/>
        <end position="23"/>
    </location>
</feature>
<feature type="transmembrane region" description="Helical" evidence="4">
    <location>
        <begin position="253"/>
        <end position="274"/>
    </location>
</feature>
<feature type="domain" description="RNA 2-O ribose methyltransferase substrate binding" evidence="5">
    <location>
        <begin position="40"/>
        <end position="114"/>
    </location>
</feature>
<dbReference type="Proteomes" id="UP000544222">
    <property type="component" value="Unassembled WGS sequence"/>
</dbReference>
<gene>
    <name evidence="6" type="ORF">FHX64_001483</name>
</gene>
<evidence type="ECO:0000259" key="5">
    <source>
        <dbReference type="SMART" id="SM00967"/>
    </source>
</evidence>
<dbReference type="PANTHER" id="PTHR46429">
    <property type="entry name" value="23S RRNA (GUANOSINE-2'-O-)-METHYLTRANSFERASE RLMB"/>
    <property type="match status" value="1"/>
</dbReference>
<dbReference type="InterPro" id="IPR029064">
    <property type="entry name" value="Ribosomal_eL30-like_sf"/>
</dbReference>
<dbReference type="AlphaFoldDB" id="A0A7W5DRC4"/>
<organism evidence="6 7">
    <name type="scientific">Microbacter margulisiae</name>
    <dbReference type="NCBI Taxonomy" id="1350067"/>
    <lineage>
        <taxon>Bacteria</taxon>
        <taxon>Pseudomonadati</taxon>
        <taxon>Bacteroidota</taxon>
        <taxon>Bacteroidia</taxon>
        <taxon>Bacteroidales</taxon>
        <taxon>Porphyromonadaceae</taxon>
        <taxon>Microbacter</taxon>
    </lineage>
</organism>
<accession>A0A7W5DRC4</accession>
<dbReference type="GO" id="GO:0008173">
    <property type="term" value="F:RNA methyltransferase activity"/>
    <property type="evidence" value="ECO:0007669"/>
    <property type="project" value="InterPro"/>
</dbReference>
<evidence type="ECO:0000256" key="3">
    <source>
        <dbReference type="SAM" id="MobiDB-lite"/>
    </source>
</evidence>
<evidence type="ECO:0000313" key="7">
    <source>
        <dbReference type="Proteomes" id="UP000544222"/>
    </source>
</evidence>
<dbReference type="InterPro" id="IPR001537">
    <property type="entry name" value="SpoU_MeTrfase"/>
</dbReference>